<protein>
    <submittedName>
        <fullName evidence="4">Hypothetical phage terminase large subunit protein</fullName>
    </submittedName>
</protein>
<sequence length="731" mass="81744">MTTMTSSATSTYASAQSEVNKALARAIAPRKPMRVSEWAVRHRRLSQKGSSIPGVWRNERNPLLVEIMDCFSARSPVHDVVAMLPIQFGKSEMEANILGYTMCENPQPIMVVLPGEVSMNKWIDQKLNPLIEETAAIQSVLTSTSSRESSNRRSFKDFQGGQLYFEHAGNPVRLKSTSAGLLMCDEFSSFANHLRSGDDPGDMLDGRTSAFPSTYKRFKVGTPEIAGLCRISELYAQSDRRRWHWPCPHCGHRQAFEWSGLMWTPDARRCWYVCSDCGSVIEEHEKPQLISAGGWVPENPSARIRGYHANALYYPMGLGPRWLDLVHMWLAAQNDPAKLKTFINDRLAEPWEDKTARKAAPNIIKDRREPYRLRVAPLGVLAVTAGVDTQDDRLAVQIIGWGRGMVAWVLDYIELSGDPGEDKVWASLVDLLNRPLPHARGGFVQVEATAIDAGGHRTESVKHFCRQRRIRRATCIFGARPNNAPILSRPKLEDVNYQGKLDKKGIKIRHVGTVAVKQWLFRCLAADADKPVDARLIHLTEDLDDFYVDGLVSERYNPRTNRYDKVRGGVRNEPLDTFVYAYAVTHHQDLRLHRATTADWDAREQRIIDLARSEYRVDSRGTSQPETPAPTAPPMHTRAVLDAILTRIERDPMAPVASADRDAWAAATGGTTEETAALSALVARLTDTQAPIGALLPQDMVAMARTALRGPAITPSTPRRFVRGTRHPGLR</sequence>
<dbReference type="EMBL" id="FP565176">
    <property type="protein sequence ID" value="CBA14751.1"/>
    <property type="molecule type" value="Genomic_DNA"/>
</dbReference>
<feature type="region of interest" description="Disordered" evidence="1">
    <location>
        <begin position="711"/>
        <end position="731"/>
    </location>
</feature>
<evidence type="ECO:0000259" key="3">
    <source>
        <dbReference type="Pfam" id="PF20454"/>
    </source>
</evidence>
<dbReference type="InterPro" id="IPR046453">
    <property type="entry name" value="GpA_ATPase"/>
</dbReference>
<accession>D2U9G3</accession>
<keyword evidence="5" id="KW-1185">Reference proteome</keyword>
<dbReference type="Proteomes" id="UP000001890">
    <property type="component" value="Chromosome"/>
</dbReference>
<dbReference type="InterPro" id="IPR008866">
    <property type="entry name" value="Phage_lambda_GpA-like"/>
</dbReference>
<dbReference type="STRING" id="380358.XALC_0206"/>
<dbReference type="GO" id="GO:0016887">
    <property type="term" value="F:ATP hydrolysis activity"/>
    <property type="evidence" value="ECO:0007669"/>
    <property type="project" value="InterPro"/>
</dbReference>
<dbReference type="Pfam" id="PF05876">
    <property type="entry name" value="GpA_ATPase"/>
    <property type="match status" value="1"/>
</dbReference>
<dbReference type="GO" id="GO:0004519">
    <property type="term" value="F:endonuclease activity"/>
    <property type="evidence" value="ECO:0007669"/>
    <property type="project" value="InterPro"/>
</dbReference>
<dbReference type="GO" id="GO:0005524">
    <property type="term" value="F:ATP binding"/>
    <property type="evidence" value="ECO:0007669"/>
    <property type="project" value="InterPro"/>
</dbReference>
<dbReference type="Pfam" id="PF20454">
    <property type="entry name" value="GpA_nuclease"/>
    <property type="match status" value="1"/>
</dbReference>
<dbReference type="AlphaFoldDB" id="D2U9G3"/>
<evidence type="ECO:0000256" key="1">
    <source>
        <dbReference type="SAM" id="MobiDB-lite"/>
    </source>
</evidence>
<gene>
    <name evidence="4" type="ordered locus">XALc_0206</name>
</gene>
<feature type="domain" description="Phage terminase large subunit GpA ATPase" evidence="2">
    <location>
        <begin position="50"/>
        <end position="295"/>
    </location>
</feature>
<name>D2U9G3_XANAP</name>
<evidence type="ECO:0000259" key="2">
    <source>
        <dbReference type="Pfam" id="PF05876"/>
    </source>
</evidence>
<dbReference type="KEGG" id="xal:XALC_0206"/>
<feature type="domain" description="Terminase large subunit GpA endonuclease" evidence="3">
    <location>
        <begin position="304"/>
        <end position="594"/>
    </location>
</feature>
<feature type="compositionally biased region" description="Basic residues" evidence="1">
    <location>
        <begin position="720"/>
        <end position="731"/>
    </location>
</feature>
<proteinExistence type="inferred from homology"/>
<evidence type="ECO:0000313" key="4">
    <source>
        <dbReference type="EMBL" id="CBA14751.1"/>
    </source>
</evidence>
<reference evidence="4 5" key="1">
    <citation type="journal article" date="2009" name="BMC Genomics">
        <title>The complete genome sequence of Xanthomonas albilineans provides new insights into the reductive genome evolution of the xylem-limited Xanthomonadaceae.</title>
        <authorList>
            <person name="Pieretti I."/>
            <person name="Royer M."/>
            <person name="Barbe V."/>
            <person name="Carrere S."/>
            <person name="Koebnik R."/>
            <person name="Cociancich S."/>
            <person name="Couloux A."/>
            <person name="Darrasse A."/>
            <person name="Gouzy J."/>
            <person name="Jacques M.A."/>
            <person name="Lauber E."/>
            <person name="Manceau C."/>
            <person name="Mangenot S."/>
            <person name="Poussier S."/>
            <person name="Segurens B."/>
            <person name="Szurek B."/>
            <person name="Verdier V."/>
            <person name="Arlat M."/>
            <person name="Rott P."/>
        </authorList>
    </citation>
    <scope>NUCLEOTIDE SEQUENCE [LARGE SCALE GENOMIC DNA]</scope>
    <source>
        <strain evidence="5">GPE PC73 / CFBP 7063</strain>
    </source>
</reference>
<dbReference type="InterPro" id="IPR046454">
    <property type="entry name" value="GpA_endonuclease"/>
</dbReference>
<organism evidence="4 5">
    <name type="scientific">Xanthomonas albilineans (strain GPE PC73 / CFBP 7063)</name>
    <dbReference type="NCBI Taxonomy" id="380358"/>
    <lineage>
        <taxon>Bacteria</taxon>
        <taxon>Pseudomonadati</taxon>
        <taxon>Pseudomonadota</taxon>
        <taxon>Gammaproteobacteria</taxon>
        <taxon>Lysobacterales</taxon>
        <taxon>Lysobacteraceae</taxon>
        <taxon>Xanthomonas</taxon>
    </lineage>
</organism>
<evidence type="ECO:0000313" key="5">
    <source>
        <dbReference type="Proteomes" id="UP000001890"/>
    </source>
</evidence>
<dbReference type="HAMAP" id="MF_04144">
    <property type="entry name" value="TERL_LAMBDA"/>
    <property type="match status" value="1"/>
</dbReference>
<dbReference type="eggNOG" id="COG5525">
    <property type="taxonomic scope" value="Bacteria"/>
</dbReference>